<dbReference type="Proteomes" id="UP000735874">
    <property type="component" value="Unassembled WGS sequence"/>
</dbReference>
<evidence type="ECO:0000256" key="1">
    <source>
        <dbReference type="SAM" id="MobiDB-lite"/>
    </source>
</evidence>
<feature type="region of interest" description="Disordered" evidence="1">
    <location>
        <begin position="18"/>
        <end position="49"/>
    </location>
</feature>
<protein>
    <submittedName>
        <fullName evidence="4">Uncharacterized protein</fullName>
    </submittedName>
</protein>
<proteinExistence type="predicted"/>
<dbReference type="Proteomes" id="UP000736787">
    <property type="component" value="Unassembled WGS sequence"/>
</dbReference>
<organism evidence="4 5">
    <name type="scientific">Phytophthora cactorum</name>
    <dbReference type="NCBI Taxonomy" id="29920"/>
    <lineage>
        <taxon>Eukaryota</taxon>
        <taxon>Sar</taxon>
        <taxon>Stramenopiles</taxon>
        <taxon>Oomycota</taxon>
        <taxon>Peronosporomycetes</taxon>
        <taxon>Peronosporales</taxon>
        <taxon>Peronosporaceae</taxon>
        <taxon>Phytophthora</taxon>
    </lineage>
</organism>
<dbReference type="EMBL" id="RCMV01001774">
    <property type="protein sequence ID" value="KAG3206909.1"/>
    <property type="molecule type" value="Genomic_DNA"/>
</dbReference>
<evidence type="ECO:0000313" key="5">
    <source>
        <dbReference type="Proteomes" id="UP000760860"/>
    </source>
</evidence>
<reference evidence="4" key="1">
    <citation type="submission" date="2018-05" db="EMBL/GenBank/DDBJ databases">
        <title>Effector identification in a new, highly contiguous assembly of the strawberry crown rot pathogen Phytophthora cactorum.</title>
        <authorList>
            <person name="Armitage A.D."/>
            <person name="Nellist C.F."/>
            <person name="Bates H."/>
            <person name="Vickerstaff R.J."/>
            <person name="Harrison R.J."/>
        </authorList>
    </citation>
    <scope>NUCLEOTIDE SEQUENCE</scope>
    <source>
        <strain evidence="2">15-7</strain>
        <strain evidence="3">4040</strain>
        <strain evidence="4">P421</strain>
    </source>
</reference>
<accession>A0A8T1H5P0</accession>
<gene>
    <name evidence="2" type="ORF">PC113_g18797</name>
    <name evidence="3" type="ORF">PC117_g20286</name>
    <name evidence="4" type="ORF">PC129_g21606</name>
</gene>
<sequence>MSFADITSAIDTTIVDADAVKGEGDEDDDSVAIGDSQDRIDQNQGDTTSTAQVVVCQTNIQDVKTTQS</sequence>
<dbReference type="AlphaFoldDB" id="A0A8T1H5P0"/>
<dbReference type="EMBL" id="RCMK01000935">
    <property type="protein sequence ID" value="KAG2907113.1"/>
    <property type="molecule type" value="Genomic_DNA"/>
</dbReference>
<comment type="caution">
    <text evidence="4">The sequence shown here is derived from an EMBL/GenBank/DDBJ whole genome shotgun (WGS) entry which is preliminary data.</text>
</comment>
<dbReference type="EMBL" id="RCMG01000913">
    <property type="protein sequence ID" value="KAG2842436.1"/>
    <property type="molecule type" value="Genomic_DNA"/>
</dbReference>
<evidence type="ECO:0000313" key="2">
    <source>
        <dbReference type="EMBL" id="KAG2842436.1"/>
    </source>
</evidence>
<evidence type="ECO:0000313" key="4">
    <source>
        <dbReference type="EMBL" id="KAG3206909.1"/>
    </source>
</evidence>
<name>A0A8T1H5P0_9STRA</name>
<dbReference type="Proteomes" id="UP000760860">
    <property type="component" value="Unassembled WGS sequence"/>
</dbReference>
<evidence type="ECO:0000313" key="3">
    <source>
        <dbReference type="EMBL" id="KAG2907113.1"/>
    </source>
</evidence>